<dbReference type="EMBL" id="SLZY01000001">
    <property type="protein sequence ID" value="TCS73783.1"/>
    <property type="molecule type" value="Genomic_DNA"/>
</dbReference>
<dbReference type="OrthoDB" id="1443063at2"/>
<dbReference type="Proteomes" id="UP000295135">
    <property type="component" value="Unassembled WGS sequence"/>
</dbReference>
<organism evidence="1 2">
    <name type="scientific">Sulfuritortus calidifontis</name>
    <dbReference type="NCBI Taxonomy" id="1914471"/>
    <lineage>
        <taxon>Bacteria</taxon>
        <taxon>Pseudomonadati</taxon>
        <taxon>Pseudomonadota</taxon>
        <taxon>Betaproteobacteria</taxon>
        <taxon>Nitrosomonadales</taxon>
        <taxon>Thiobacillaceae</taxon>
        <taxon>Sulfuritortus</taxon>
    </lineage>
</organism>
<dbReference type="RefSeq" id="WP_126459992.1">
    <property type="nucleotide sequence ID" value="NZ_AP018721.1"/>
</dbReference>
<evidence type="ECO:0000313" key="1">
    <source>
        <dbReference type="EMBL" id="TCS73783.1"/>
    </source>
</evidence>
<accession>A0A4R3JYB0</accession>
<keyword evidence="2" id="KW-1185">Reference proteome</keyword>
<comment type="caution">
    <text evidence="1">The sequence shown here is derived from an EMBL/GenBank/DDBJ whole genome shotgun (WGS) entry which is preliminary data.</text>
</comment>
<dbReference type="AlphaFoldDB" id="A0A4R3JYB0"/>
<proteinExistence type="predicted"/>
<protein>
    <submittedName>
        <fullName evidence="1">Uncharacterized protein</fullName>
    </submittedName>
</protein>
<sequence length="140" mass="15597">MEFFATAEIRLRASDLQKNVCIANLPHWCASISKVLENQGDKGDIYCVWGEFRVHRELIRDGVRFSLPTCPNGLQWTVTVEGSAPVGQAQIHCTINRREQAPEFIESLEQFVADWKAGLEGGMAQPGGRTAVGECMPWYG</sequence>
<gene>
    <name evidence="1" type="ORF">EDC61_1015</name>
</gene>
<name>A0A4R3JYB0_9PROT</name>
<evidence type="ECO:0000313" key="2">
    <source>
        <dbReference type="Proteomes" id="UP000295135"/>
    </source>
</evidence>
<reference evidence="1 2" key="1">
    <citation type="submission" date="2019-03" db="EMBL/GenBank/DDBJ databases">
        <title>Genomic Encyclopedia of Type Strains, Phase IV (KMG-IV): sequencing the most valuable type-strain genomes for metagenomic binning, comparative biology and taxonomic classification.</title>
        <authorList>
            <person name="Goeker M."/>
        </authorList>
    </citation>
    <scope>NUCLEOTIDE SEQUENCE [LARGE SCALE GENOMIC DNA]</scope>
    <source>
        <strain evidence="1 2">DSM 103923</strain>
    </source>
</reference>